<keyword evidence="6 12" id="KW-0067">ATP-binding</keyword>
<evidence type="ECO:0000256" key="11">
    <source>
        <dbReference type="ARBA" id="ARBA00023310"/>
    </source>
</evidence>
<dbReference type="InterPro" id="IPR036121">
    <property type="entry name" value="ATPase_F1/V1/A1_a/bsu_N_sf"/>
</dbReference>
<dbReference type="SUPFAM" id="SSF50615">
    <property type="entry name" value="N-terminal domain of alpha and beta subunits of F1 ATP synthase"/>
    <property type="match status" value="1"/>
</dbReference>
<keyword evidence="9 12" id="KW-0472">Membrane</keyword>
<evidence type="ECO:0000313" key="14">
    <source>
        <dbReference type="EMBL" id="QQK81647.1"/>
    </source>
</evidence>
<reference evidence="14 15" key="1">
    <citation type="submission" date="2020-06" db="EMBL/GenBank/DDBJ databases">
        <title>Genomic analysis of Salicibibacter sp. NKC21-4.</title>
        <authorList>
            <person name="Oh Y.J."/>
        </authorList>
    </citation>
    <scope>NUCLEOTIDE SEQUENCE [LARGE SCALE GENOMIC DNA]</scope>
    <source>
        <strain evidence="14 15">NKC21-4</strain>
    </source>
</reference>
<evidence type="ECO:0000313" key="15">
    <source>
        <dbReference type="Proteomes" id="UP000595349"/>
    </source>
</evidence>
<dbReference type="CDD" id="cd18115">
    <property type="entry name" value="ATP-synt_F1_beta_N"/>
    <property type="match status" value="1"/>
</dbReference>
<dbReference type="HAMAP" id="MF_01347">
    <property type="entry name" value="ATP_synth_beta_bact"/>
    <property type="match status" value="1"/>
</dbReference>
<dbReference type="GO" id="GO:0005886">
    <property type="term" value="C:plasma membrane"/>
    <property type="evidence" value="ECO:0007669"/>
    <property type="project" value="UniProtKB-SubCell"/>
</dbReference>
<dbReference type="FunFam" id="3.40.50.300:FF:000004">
    <property type="entry name" value="ATP synthase subunit beta"/>
    <property type="match status" value="1"/>
</dbReference>
<evidence type="ECO:0000256" key="5">
    <source>
        <dbReference type="ARBA" id="ARBA00022741"/>
    </source>
</evidence>
<comment type="function">
    <text evidence="12">Produces ATP from ADP in the presence of a proton gradient across the membrane. The catalytic sites are hosted primarily by the beta subunits.</text>
</comment>
<evidence type="ECO:0000256" key="6">
    <source>
        <dbReference type="ARBA" id="ARBA00022840"/>
    </source>
</evidence>
<dbReference type="NCBIfam" id="TIGR01039">
    <property type="entry name" value="atpD"/>
    <property type="match status" value="1"/>
</dbReference>
<dbReference type="CDD" id="cd18110">
    <property type="entry name" value="ATP-synt_F1_beta_C"/>
    <property type="match status" value="1"/>
</dbReference>
<dbReference type="SUPFAM" id="SSF47917">
    <property type="entry name" value="C-terminal domain of alpha and beta subunits of F1 ATP synthase"/>
    <property type="match status" value="1"/>
</dbReference>
<dbReference type="Pfam" id="PF22919">
    <property type="entry name" value="ATP-synt_VA_C"/>
    <property type="match status" value="1"/>
</dbReference>
<dbReference type="InterPro" id="IPR020003">
    <property type="entry name" value="ATPase_a/bsu_AS"/>
</dbReference>
<feature type="binding site" evidence="12">
    <location>
        <begin position="154"/>
        <end position="161"/>
    </location>
    <ligand>
        <name>ATP</name>
        <dbReference type="ChEBI" id="CHEBI:30616"/>
    </ligand>
</feature>
<dbReference type="CDD" id="cd01133">
    <property type="entry name" value="F1-ATPase_beta_CD"/>
    <property type="match status" value="1"/>
</dbReference>
<dbReference type="InterPro" id="IPR005722">
    <property type="entry name" value="ATP_synth_F1_bsu"/>
</dbReference>
<evidence type="ECO:0000256" key="10">
    <source>
        <dbReference type="ARBA" id="ARBA00023196"/>
    </source>
</evidence>
<dbReference type="Pfam" id="PF02874">
    <property type="entry name" value="ATP-synt_ab_N"/>
    <property type="match status" value="1"/>
</dbReference>
<dbReference type="FunFam" id="1.10.1140.10:FF:000001">
    <property type="entry name" value="ATP synthase subunit beta"/>
    <property type="match status" value="1"/>
</dbReference>
<dbReference type="SUPFAM" id="SSF52540">
    <property type="entry name" value="P-loop containing nucleoside triphosphate hydrolases"/>
    <property type="match status" value="1"/>
</dbReference>
<evidence type="ECO:0000256" key="7">
    <source>
        <dbReference type="ARBA" id="ARBA00022967"/>
    </source>
</evidence>
<evidence type="ECO:0000256" key="1">
    <source>
        <dbReference type="ARBA" id="ARBA00004170"/>
    </source>
</evidence>
<dbReference type="AlphaFoldDB" id="A0A7T7CGY0"/>
<keyword evidence="4 12" id="KW-1003">Cell membrane</keyword>
<dbReference type="InterPro" id="IPR055190">
    <property type="entry name" value="ATP-synt_VA_C"/>
</dbReference>
<evidence type="ECO:0000256" key="4">
    <source>
        <dbReference type="ARBA" id="ARBA00022475"/>
    </source>
</evidence>
<sequence length="466" mass="50975">MSEGYITQVLGPVIDVHFESGELPELNSALNVYQSDKETSDVTLEVALHLGDNNVRTVVMGASEGLQRGALVRDTGAPISVPVGNATLSRVFNVLGENIDLDEPVGDEVERKPIHREAPEFTELTTGTEVLETGIKVVDLLAPYVRGGKIGLFGGAGVGKTVLIQELINNIAQEHGGISVFAGVGERTREGNDLYYEMKDSGVIEKTAMVFGQMNEPPGARMRVALTGLTMAEHFRDEEGQDVLLFIDNIFRFTQAGQEVSALLGRMPSAVGYQPTLATEMGQLQERITTTKKGSVTSIQAIYVPADDYTDPAPATTFAHLDATTNLDRSLSDMGIYPAVDPLDSTSRALAPEIVGEEHYQVAQEVQQTLQKYRELQDIIAILGMDELSEDDKLTVSRARRIQFFLSQNFHVAEQFTGQKGSYVPVKETIRGFREILDGKHDDVQEDAFRLVGPIEDVTKKSEEMA</sequence>
<name>A0A7T7CGY0_9BACI</name>
<keyword evidence="8 12" id="KW-0406">Ion transport</keyword>
<comment type="similarity">
    <text evidence="2 12">Belongs to the ATPase alpha/beta chains family.</text>
</comment>
<accession>A0A7T7CGY0</accession>
<dbReference type="SMART" id="SM00382">
    <property type="entry name" value="AAA"/>
    <property type="match status" value="1"/>
</dbReference>
<evidence type="ECO:0000256" key="2">
    <source>
        <dbReference type="ARBA" id="ARBA00008936"/>
    </source>
</evidence>
<dbReference type="PANTHER" id="PTHR15184">
    <property type="entry name" value="ATP SYNTHASE"/>
    <property type="match status" value="1"/>
</dbReference>
<keyword evidence="3 12" id="KW-0813">Transport</keyword>
<evidence type="ECO:0000256" key="12">
    <source>
        <dbReference type="HAMAP-Rule" id="MF_01347"/>
    </source>
</evidence>
<dbReference type="PANTHER" id="PTHR15184:SF71">
    <property type="entry name" value="ATP SYNTHASE SUBUNIT BETA, MITOCHONDRIAL"/>
    <property type="match status" value="1"/>
</dbReference>
<dbReference type="EC" id="7.1.2.2" evidence="12"/>
<evidence type="ECO:0000256" key="8">
    <source>
        <dbReference type="ARBA" id="ARBA00023065"/>
    </source>
</evidence>
<comment type="subcellular location">
    <subcellularLocation>
        <location evidence="12">Cell membrane</location>
        <topology evidence="12">Peripheral membrane protein</topology>
    </subcellularLocation>
    <subcellularLocation>
        <location evidence="1">Membrane</location>
        <topology evidence="1">Peripheral membrane protein</topology>
    </subcellularLocation>
</comment>
<organism evidence="14 15">
    <name type="scientific">Salicibibacter cibi</name>
    <dbReference type="NCBI Taxonomy" id="2743001"/>
    <lineage>
        <taxon>Bacteria</taxon>
        <taxon>Bacillati</taxon>
        <taxon>Bacillota</taxon>
        <taxon>Bacilli</taxon>
        <taxon>Bacillales</taxon>
        <taxon>Bacillaceae</taxon>
        <taxon>Salicibibacter</taxon>
    </lineage>
</organism>
<dbReference type="GO" id="GO:0005524">
    <property type="term" value="F:ATP binding"/>
    <property type="evidence" value="ECO:0007669"/>
    <property type="project" value="UniProtKB-UniRule"/>
</dbReference>
<dbReference type="GO" id="GO:0046933">
    <property type="term" value="F:proton-transporting ATP synthase activity, rotational mechanism"/>
    <property type="evidence" value="ECO:0007669"/>
    <property type="project" value="UniProtKB-UniRule"/>
</dbReference>
<dbReference type="InterPro" id="IPR000194">
    <property type="entry name" value="ATPase_F1/V1/A1_a/bsu_nucl-bd"/>
</dbReference>
<evidence type="ECO:0000256" key="3">
    <source>
        <dbReference type="ARBA" id="ARBA00022448"/>
    </source>
</evidence>
<comment type="catalytic activity">
    <reaction evidence="12">
        <text>ATP + H2O + 4 H(+)(in) = ADP + phosphate + 5 H(+)(out)</text>
        <dbReference type="Rhea" id="RHEA:57720"/>
        <dbReference type="ChEBI" id="CHEBI:15377"/>
        <dbReference type="ChEBI" id="CHEBI:15378"/>
        <dbReference type="ChEBI" id="CHEBI:30616"/>
        <dbReference type="ChEBI" id="CHEBI:43474"/>
        <dbReference type="ChEBI" id="CHEBI:456216"/>
        <dbReference type="EC" id="7.1.2.2"/>
    </reaction>
</comment>
<dbReference type="InterPro" id="IPR027417">
    <property type="entry name" value="P-loop_NTPase"/>
</dbReference>
<dbReference type="InterPro" id="IPR024034">
    <property type="entry name" value="ATPase_F1/V1_b/a_C"/>
</dbReference>
<dbReference type="Pfam" id="PF00006">
    <property type="entry name" value="ATP-synt_ab"/>
    <property type="match status" value="1"/>
</dbReference>
<keyword evidence="10 12" id="KW-0139">CF(1)</keyword>
<evidence type="ECO:0000256" key="9">
    <source>
        <dbReference type="ARBA" id="ARBA00023136"/>
    </source>
</evidence>
<feature type="domain" description="AAA+ ATPase" evidence="13">
    <location>
        <begin position="146"/>
        <end position="409"/>
    </location>
</feature>
<proteinExistence type="inferred from homology"/>
<dbReference type="GO" id="GO:0045259">
    <property type="term" value="C:proton-transporting ATP synthase complex"/>
    <property type="evidence" value="ECO:0007669"/>
    <property type="project" value="UniProtKB-KW"/>
</dbReference>
<keyword evidence="15" id="KW-1185">Reference proteome</keyword>
<evidence type="ECO:0000259" key="13">
    <source>
        <dbReference type="SMART" id="SM00382"/>
    </source>
</evidence>
<dbReference type="Gene3D" id="2.40.10.170">
    <property type="match status" value="1"/>
</dbReference>
<dbReference type="Gene3D" id="1.10.1140.10">
    <property type="entry name" value="Bovine Mitochondrial F1-atpase, Atp Synthase Beta Chain, Chain D, domain 3"/>
    <property type="match status" value="1"/>
</dbReference>
<dbReference type="Gene3D" id="3.40.50.300">
    <property type="entry name" value="P-loop containing nucleotide triphosphate hydrolases"/>
    <property type="match status" value="1"/>
</dbReference>
<dbReference type="InterPro" id="IPR004100">
    <property type="entry name" value="ATPase_F1/V1/A1_a/bsu_N"/>
</dbReference>
<dbReference type="EMBL" id="CP054706">
    <property type="protein sequence ID" value="QQK81647.1"/>
    <property type="molecule type" value="Genomic_DNA"/>
</dbReference>
<keyword evidence="5 12" id="KW-0547">Nucleotide-binding</keyword>
<dbReference type="RefSeq" id="WP_200086192.1">
    <property type="nucleotide sequence ID" value="NZ_CP054706.1"/>
</dbReference>
<dbReference type="PROSITE" id="PS00152">
    <property type="entry name" value="ATPASE_ALPHA_BETA"/>
    <property type="match status" value="1"/>
</dbReference>
<keyword evidence="11 12" id="KW-0066">ATP synthesis</keyword>
<gene>
    <name evidence="12 14" type="primary">atpD</name>
    <name evidence="14" type="ORF">HUG20_18160</name>
</gene>
<dbReference type="InterPro" id="IPR003593">
    <property type="entry name" value="AAA+_ATPase"/>
</dbReference>
<keyword evidence="7 12" id="KW-1278">Translocase</keyword>
<dbReference type="KEGG" id="scib:HUG20_18160"/>
<keyword evidence="12" id="KW-0375">Hydrogen ion transport</keyword>
<protein>
    <recommendedName>
        <fullName evidence="12">ATP synthase subunit beta</fullName>
        <ecNumber evidence="12">7.1.2.2</ecNumber>
    </recommendedName>
    <alternativeName>
        <fullName evidence="12">ATP synthase F1 sector subunit beta</fullName>
    </alternativeName>
    <alternativeName>
        <fullName evidence="12">F-ATPase subunit beta</fullName>
    </alternativeName>
</protein>
<dbReference type="InterPro" id="IPR050053">
    <property type="entry name" value="ATPase_alpha/beta_chains"/>
</dbReference>
<dbReference type="Proteomes" id="UP000595349">
    <property type="component" value="Chromosome"/>
</dbReference>